<protein>
    <submittedName>
        <fullName evidence="1">Uncharacterized protein</fullName>
    </submittedName>
</protein>
<dbReference type="Proteomes" id="UP000316621">
    <property type="component" value="Chromosome 8"/>
</dbReference>
<name>A0A4Y7KJY6_PAPSO</name>
<proteinExistence type="predicted"/>
<keyword evidence="2" id="KW-1185">Reference proteome</keyword>
<dbReference type="AlphaFoldDB" id="A0A4Y7KJY6"/>
<organism evidence="1 2">
    <name type="scientific">Papaver somniferum</name>
    <name type="common">Opium poppy</name>
    <dbReference type="NCBI Taxonomy" id="3469"/>
    <lineage>
        <taxon>Eukaryota</taxon>
        <taxon>Viridiplantae</taxon>
        <taxon>Streptophyta</taxon>
        <taxon>Embryophyta</taxon>
        <taxon>Tracheophyta</taxon>
        <taxon>Spermatophyta</taxon>
        <taxon>Magnoliopsida</taxon>
        <taxon>Ranunculales</taxon>
        <taxon>Papaveraceae</taxon>
        <taxon>Papaveroideae</taxon>
        <taxon>Papaver</taxon>
    </lineage>
</organism>
<evidence type="ECO:0000313" key="1">
    <source>
        <dbReference type="EMBL" id="RZC72692.1"/>
    </source>
</evidence>
<evidence type="ECO:0000313" key="2">
    <source>
        <dbReference type="Proteomes" id="UP000316621"/>
    </source>
</evidence>
<reference evidence="1 2" key="1">
    <citation type="journal article" date="2018" name="Science">
        <title>The opium poppy genome and morphinan production.</title>
        <authorList>
            <person name="Guo L."/>
            <person name="Winzer T."/>
            <person name="Yang X."/>
            <person name="Li Y."/>
            <person name="Ning Z."/>
            <person name="He Z."/>
            <person name="Teodor R."/>
            <person name="Lu Y."/>
            <person name="Bowser T.A."/>
            <person name="Graham I.A."/>
            <person name="Ye K."/>
        </authorList>
    </citation>
    <scope>NUCLEOTIDE SEQUENCE [LARGE SCALE GENOMIC DNA]</scope>
    <source>
        <strain evidence="2">cv. HN1</strain>
        <tissue evidence="1">Leaves</tissue>
    </source>
</reference>
<dbReference type="EMBL" id="CM010722">
    <property type="protein sequence ID" value="RZC72692.1"/>
    <property type="molecule type" value="Genomic_DNA"/>
</dbReference>
<gene>
    <name evidence="1" type="ORF">C5167_048178</name>
</gene>
<dbReference type="Gramene" id="RZC72692">
    <property type="protein sequence ID" value="RZC72692"/>
    <property type="gene ID" value="C5167_048178"/>
</dbReference>
<accession>A0A4Y7KJY6</accession>
<sequence>MKNQFEMRIQNQYQFELKRQRMCDGCAMLRLNFSLRSDHLKRFDGIEEENLGIIKQFTIPNEVPIFGFIFLKPTLPLIFGYCSGAASHSKELMNMGCVTLGLHMSRYSLCKSLWSSEYGAMLFI</sequence>